<sequence>MLPAFTRLKERTMPILVTVHGIMSDARTWAPLAEALYPRLAGVHVADTTRDATLEEMAARALTATEGPLIVAAHSMGGRVALEMGRQAPARIKAMILSSTGAEPAGPGEPAHRQTRIDQANADMTRYARDWAPKVLAPENRSDEALLARVRAMVEACPAEVHERQNRALLVRPDAFAYIGAFNFPVLLITGEHDHLSTPEVHAGIAKAIPDAESRVIPRAGHLLPFEQRERVSELVSDWLTARGIL</sequence>
<dbReference type="InterPro" id="IPR000073">
    <property type="entry name" value="AB_hydrolase_1"/>
</dbReference>
<evidence type="ECO:0000313" key="2">
    <source>
        <dbReference type="EMBL" id="PWE31502.1"/>
    </source>
</evidence>
<keyword evidence="2" id="KW-0378">Hydrolase</keyword>
<name>A0A2U2CI08_9RHOB</name>
<dbReference type="GO" id="GO:0016787">
    <property type="term" value="F:hydrolase activity"/>
    <property type="evidence" value="ECO:0007669"/>
    <property type="project" value="UniProtKB-KW"/>
</dbReference>
<dbReference type="InterPro" id="IPR029058">
    <property type="entry name" value="AB_hydrolase_fold"/>
</dbReference>
<dbReference type="AlphaFoldDB" id="A0A2U2CI08"/>
<dbReference type="EMBL" id="QEYD01000001">
    <property type="protein sequence ID" value="PWE31502.1"/>
    <property type="molecule type" value="Genomic_DNA"/>
</dbReference>
<organism evidence="2 3">
    <name type="scientific">Pararhodobacter marinus</name>
    <dbReference type="NCBI Taxonomy" id="2184063"/>
    <lineage>
        <taxon>Bacteria</taxon>
        <taxon>Pseudomonadati</taxon>
        <taxon>Pseudomonadota</taxon>
        <taxon>Alphaproteobacteria</taxon>
        <taxon>Rhodobacterales</taxon>
        <taxon>Paracoccaceae</taxon>
        <taxon>Pararhodobacter</taxon>
    </lineage>
</organism>
<keyword evidence="3" id="KW-1185">Reference proteome</keyword>
<dbReference type="Gene3D" id="3.40.50.1820">
    <property type="entry name" value="alpha/beta hydrolase"/>
    <property type="match status" value="1"/>
</dbReference>
<dbReference type="Pfam" id="PF12697">
    <property type="entry name" value="Abhydrolase_6"/>
    <property type="match status" value="1"/>
</dbReference>
<dbReference type="PANTHER" id="PTHR43194:SF2">
    <property type="entry name" value="PEROXISOMAL MEMBRANE PROTEIN LPX1"/>
    <property type="match status" value="1"/>
</dbReference>
<dbReference type="InterPro" id="IPR050228">
    <property type="entry name" value="Carboxylesterase_BioH"/>
</dbReference>
<dbReference type="Proteomes" id="UP000244940">
    <property type="component" value="Unassembled WGS sequence"/>
</dbReference>
<gene>
    <name evidence="2" type="ORF">C4N9_00325</name>
</gene>
<dbReference type="OrthoDB" id="5491135at2"/>
<reference evidence="2 3" key="1">
    <citation type="submission" date="2018-05" db="EMBL/GenBank/DDBJ databases">
        <title>Pararhodobacter marina sp. nov., isolated from deep-sea water of the Indian Ocean.</title>
        <authorList>
            <person name="Lai Q.Sr."/>
            <person name="Liu X."/>
            <person name="Shao Z."/>
        </authorList>
    </citation>
    <scope>NUCLEOTIDE SEQUENCE [LARGE SCALE GENOMIC DNA]</scope>
    <source>
        <strain evidence="2 3">CIC4N-9</strain>
    </source>
</reference>
<feature type="domain" description="AB hydrolase-1" evidence="1">
    <location>
        <begin position="16"/>
        <end position="234"/>
    </location>
</feature>
<proteinExistence type="predicted"/>
<dbReference type="SUPFAM" id="SSF53474">
    <property type="entry name" value="alpha/beta-Hydrolases"/>
    <property type="match status" value="1"/>
</dbReference>
<dbReference type="PANTHER" id="PTHR43194">
    <property type="entry name" value="HYDROLASE ALPHA/BETA FOLD FAMILY"/>
    <property type="match status" value="1"/>
</dbReference>
<evidence type="ECO:0000313" key="3">
    <source>
        <dbReference type="Proteomes" id="UP000244940"/>
    </source>
</evidence>
<comment type="caution">
    <text evidence="2">The sequence shown here is derived from an EMBL/GenBank/DDBJ whole genome shotgun (WGS) entry which is preliminary data.</text>
</comment>
<evidence type="ECO:0000259" key="1">
    <source>
        <dbReference type="Pfam" id="PF12697"/>
    </source>
</evidence>
<protein>
    <submittedName>
        <fullName evidence="2">Alpha/beta hydrolase</fullName>
    </submittedName>
</protein>
<accession>A0A2U2CI08</accession>